<dbReference type="EMBL" id="QXFV01003843">
    <property type="protein sequence ID" value="KAE8973474.1"/>
    <property type="molecule type" value="Genomic_DNA"/>
</dbReference>
<evidence type="ECO:0000313" key="3">
    <source>
        <dbReference type="Proteomes" id="UP000429607"/>
    </source>
</evidence>
<protein>
    <submittedName>
        <fullName evidence="2">Uncharacterized protein</fullName>
    </submittedName>
</protein>
<organism evidence="2 3">
    <name type="scientific">Phytophthora rubi</name>
    <dbReference type="NCBI Taxonomy" id="129364"/>
    <lineage>
        <taxon>Eukaryota</taxon>
        <taxon>Sar</taxon>
        <taxon>Stramenopiles</taxon>
        <taxon>Oomycota</taxon>
        <taxon>Peronosporomycetes</taxon>
        <taxon>Peronosporales</taxon>
        <taxon>Peronosporaceae</taxon>
        <taxon>Phytophthora</taxon>
    </lineage>
</organism>
<name>A0A6A3HZ53_9STRA</name>
<evidence type="ECO:0000313" key="2">
    <source>
        <dbReference type="EMBL" id="KAE8973474.1"/>
    </source>
</evidence>
<feature type="compositionally biased region" description="Basic and acidic residues" evidence="1">
    <location>
        <begin position="12"/>
        <end position="23"/>
    </location>
</feature>
<comment type="caution">
    <text evidence="2">The sequence shown here is derived from an EMBL/GenBank/DDBJ whole genome shotgun (WGS) entry which is preliminary data.</text>
</comment>
<feature type="region of interest" description="Disordered" evidence="1">
    <location>
        <begin position="1"/>
        <end position="29"/>
    </location>
</feature>
<dbReference type="AlphaFoldDB" id="A0A6A3HZ53"/>
<sequence length="207" mass="23103">MDHPETVLPSHAETKRADEDKSPDTAPGIHSYLNRVVSEMSSARRHISLIPTGRAQHANGASRCVQWIFDRGAWNMTATNKAFAYVFNTPSEDHKIARVLSSRDPETKVPLLSLDRFDSDTQTRTRSVASALFVTSLRVKTTQYNVNARVVDILMAYLLRHYPVLKSLAPYGLAVQRMEAYTIEKGFCVSELLAWSSHLGACAITKP</sequence>
<reference evidence="2 3" key="1">
    <citation type="submission" date="2018-09" db="EMBL/GenBank/DDBJ databases">
        <title>Genomic investigation of the strawberry pathogen Phytophthora fragariae indicates pathogenicity is determined by transcriptional variation in three key races.</title>
        <authorList>
            <person name="Adams T.M."/>
            <person name="Armitage A.D."/>
            <person name="Sobczyk M.K."/>
            <person name="Bates H.J."/>
            <person name="Dunwell J.M."/>
            <person name="Nellist C.F."/>
            <person name="Harrison R.J."/>
        </authorList>
    </citation>
    <scope>NUCLEOTIDE SEQUENCE [LARGE SCALE GENOMIC DNA]</scope>
    <source>
        <strain evidence="2 3">SCRP249</strain>
    </source>
</reference>
<evidence type="ECO:0000256" key="1">
    <source>
        <dbReference type="SAM" id="MobiDB-lite"/>
    </source>
</evidence>
<gene>
    <name evidence="2" type="ORF">PR001_g26296</name>
</gene>
<proteinExistence type="predicted"/>
<accession>A0A6A3HZ53</accession>
<dbReference type="Proteomes" id="UP000429607">
    <property type="component" value="Unassembled WGS sequence"/>
</dbReference>